<protein>
    <submittedName>
        <fullName evidence="3">Amidohydrolase family protein</fullName>
    </submittedName>
</protein>
<dbReference type="PANTHER" id="PTHR43135">
    <property type="entry name" value="ALPHA-D-RIBOSE 1-METHYLPHOSPHONATE 5-TRIPHOSPHATE DIPHOSPHATASE"/>
    <property type="match status" value="1"/>
</dbReference>
<dbReference type="InterPro" id="IPR011059">
    <property type="entry name" value="Metal-dep_hydrolase_composite"/>
</dbReference>
<dbReference type="InterPro" id="IPR057744">
    <property type="entry name" value="OTAase-like"/>
</dbReference>
<feature type="signal peptide" evidence="1">
    <location>
        <begin position="1"/>
        <end position="22"/>
    </location>
</feature>
<dbReference type="InterPro" id="IPR032466">
    <property type="entry name" value="Metal_Hydrolase"/>
</dbReference>
<dbReference type="CDD" id="cd01299">
    <property type="entry name" value="Met_dep_hydrolase_A"/>
    <property type="match status" value="1"/>
</dbReference>
<organism evidence="3 4">
    <name type="scientific">Pontibacter rugosus</name>
    <dbReference type="NCBI Taxonomy" id="1745966"/>
    <lineage>
        <taxon>Bacteria</taxon>
        <taxon>Pseudomonadati</taxon>
        <taxon>Bacteroidota</taxon>
        <taxon>Cytophagia</taxon>
        <taxon>Cytophagales</taxon>
        <taxon>Hymenobacteraceae</taxon>
        <taxon>Pontibacter</taxon>
    </lineage>
</organism>
<dbReference type="EMBL" id="JBHTLD010000134">
    <property type="protein sequence ID" value="MFD1187349.1"/>
    <property type="molecule type" value="Genomic_DNA"/>
</dbReference>
<feature type="domain" description="Amidohydrolase-related" evidence="2">
    <location>
        <begin position="75"/>
        <end position="417"/>
    </location>
</feature>
<name>A0ABW3SR79_9BACT</name>
<dbReference type="Proteomes" id="UP001597094">
    <property type="component" value="Unassembled WGS sequence"/>
</dbReference>
<dbReference type="RefSeq" id="WP_377528718.1">
    <property type="nucleotide sequence ID" value="NZ_JBHTLD010000134.1"/>
</dbReference>
<dbReference type="SUPFAM" id="SSF51338">
    <property type="entry name" value="Composite domain of metallo-dependent hydrolases"/>
    <property type="match status" value="1"/>
</dbReference>
<dbReference type="SUPFAM" id="SSF51556">
    <property type="entry name" value="Metallo-dependent hydrolases"/>
    <property type="match status" value="1"/>
</dbReference>
<keyword evidence="4" id="KW-1185">Reference proteome</keyword>
<dbReference type="InterPro" id="IPR006680">
    <property type="entry name" value="Amidohydro-rel"/>
</dbReference>
<gene>
    <name evidence="3" type="ORF">ACFQ2O_14120</name>
</gene>
<keyword evidence="1" id="KW-0732">Signal</keyword>
<reference evidence="4" key="1">
    <citation type="journal article" date="2019" name="Int. J. Syst. Evol. Microbiol.">
        <title>The Global Catalogue of Microorganisms (GCM) 10K type strain sequencing project: providing services to taxonomists for standard genome sequencing and annotation.</title>
        <authorList>
            <consortium name="The Broad Institute Genomics Platform"/>
            <consortium name="The Broad Institute Genome Sequencing Center for Infectious Disease"/>
            <person name="Wu L."/>
            <person name="Ma J."/>
        </authorList>
    </citation>
    <scope>NUCLEOTIDE SEQUENCE [LARGE SCALE GENOMIC DNA]</scope>
    <source>
        <strain evidence="4">JCM 31319</strain>
    </source>
</reference>
<dbReference type="PANTHER" id="PTHR43135:SF3">
    <property type="entry name" value="ALPHA-D-RIBOSE 1-METHYLPHOSPHONATE 5-TRIPHOSPHATE DIPHOSPHATASE"/>
    <property type="match status" value="1"/>
</dbReference>
<proteinExistence type="predicted"/>
<evidence type="ECO:0000259" key="2">
    <source>
        <dbReference type="Pfam" id="PF01979"/>
    </source>
</evidence>
<evidence type="ECO:0000256" key="1">
    <source>
        <dbReference type="SAM" id="SignalP"/>
    </source>
</evidence>
<feature type="chain" id="PRO_5046204276" evidence="1">
    <location>
        <begin position="23"/>
        <end position="423"/>
    </location>
</feature>
<dbReference type="Gene3D" id="2.30.40.10">
    <property type="entry name" value="Urease, subunit C, domain 1"/>
    <property type="match status" value="1"/>
</dbReference>
<sequence length="423" mass="45751">MKSCFAIVTLFLFTSLTQSLHAQDSYMLLKPDRVFDGESMHENWQVLVKNDKIEAVGAKVQAPVQAAVRELKGMTLLPGLIEGHSHLLLHPYNETSWNDQVLRESRAERIARATVHAERTLLAGFTTVRDLGSEGAGFDDVGLKQAIEKGAIPGPRMLVATKALVATGSYGPKELSYDIVTPIGAAEADGLEGVTREVRDQIGHGADIIKVYADYRWGLNGEAAPTFTLDELKKIVEVANSSGRPVVAHASTPEGMRRAIMAGVSTIEHGDGATPEIYRLMKKHQVALCPTLAAGDAISQYRGWQKGQDPEPERIKQKRESFKEALKAGVTLCMGGDVGVFPHGDNAREMEMMVAYGMQPLQVLQSATSVNADAFGIGASVGRIKAGMLADLVAVQGNPASDIGKLRQVRFVMKGGQMYKEEN</sequence>
<dbReference type="Gene3D" id="3.20.20.140">
    <property type="entry name" value="Metal-dependent hydrolases"/>
    <property type="match status" value="1"/>
</dbReference>
<dbReference type="Pfam" id="PF01979">
    <property type="entry name" value="Amidohydro_1"/>
    <property type="match status" value="1"/>
</dbReference>
<accession>A0ABW3SR79</accession>
<comment type="caution">
    <text evidence="3">The sequence shown here is derived from an EMBL/GenBank/DDBJ whole genome shotgun (WGS) entry which is preliminary data.</text>
</comment>
<evidence type="ECO:0000313" key="3">
    <source>
        <dbReference type="EMBL" id="MFD1187349.1"/>
    </source>
</evidence>
<dbReference type="InterPro" id="IPR051781">
    <property type="entry name" value="Metallo-dep_Hydrolase"/>
</dbReference>
<evidence type="ECO:0000313" key="4">
    <source>
        <dbReference type="Proteomes" id="UP001597094"/>
    </source>
</evidence>